<dbReference type="Proteomes" id="UP000234275">
    <property type="component" value="Unassembled WGS sequence"/>
</dbReference>
<dbReference type="STRING" id="1392250.A0A2I2G0B7"/>
<dbReference type="GO" id="GO:0031380">
    <property type="term" value="C:nuclear RNA-directed RNA polymerase complex"/>
    <property type="evidence" value="ECO:0007669"/>
    <property type="project" value="TreeGrafter"/>
</dbReference>
<dbReference type="PANTHER" id="PTHR10887">
    <property type="entry name" value="DNA2/NAM7 HELICASE FAMILY"/>
    <property type="match status" value="1"/>
</dbReference>
<feature type="domain" description="RZ-type" evidence="7">
    <location>
        <begin position="930"/>
        <end position="1002"/>
    </location>
</feature>
<dbReference type="GO" id="GO:0031048">
    <property type="term" value="P:regulatory ncRNA-mediated heterochromatin formation"/>
    <property type="evidence" value="ECO:0007669"/>
    <property type="project" value="TreeGrafter"/>
</dbReference>
<name>A0A2I2G0B7_9EURO</name>
<dbReference type="RefSeq" id="XP_024701615.1">
    <property type="nucleotide sequence ID" value="XM_024853652.1"/>
</dbReference>
<dbReference type="GO" id="GO:0002376">
    <property type="term" value="P:immune system process"/>
    <property type="evidence" value="ECO:0007669"/>
    <property type="project" value="UniProtKB-KW"/>
</dbReference>
<dbReference type="VEuPathDB" id="FungiDB:P170DRAFT_479223"/>
<organism evidence="8 9">
    <name type="scientific">Aspergillus steynii IBT 23096</name>
    <dbReference type="NCBI Taxonomy" id="1392250"/>
    <lineage>
        <taxon>Eukaryota</taxon>
        <taxon>Fungi</taxon>
        <taxon>Dikarya</taxon>
        <taxon>Ascomycota</taxon>
        <taxon>Pezizomycotina</taxon>
        <taxon>Eurotiomycetes</taxon>
        <taxon>Eurotiomycetidae</taxon>
        <taxon>Eurotiales</taxon>
        <taxon>Aspergillaceae</taxon>
        <taxon>Aspergillus</taxon>
        <taxon>Aspergillus subgen. Circumdati</taxon>
    </lineage>
</organism>
<evidence type="ECO:0000256" key="5">
    <source>
        <dbReference type="ARBA" id="ARBA00022833"/>
    </source>
</evidence>
<dbReference type="InterPro" id="IPR045055">
    <property type="entry name" value="DNA2/NAM7-like"/>
</dbReference>
<evidence type="ECO:0000256" key="6">
    <source>
        <dbReference type="ARBA" id="ARBA00022859"/>
    </source>
</evidence>
<dbReference type="GO" id="GO:0004386">
    <property type="term" value="F:helicase activity"/>
    <property type="evidence" value="ECO:0007669"/>
    <property type="project" value="InterPro"/>
</dbReference>
<dbReference type="AlphaFoldDB" id="A0A2I2G0B7"/>
<keyword evidence="6" id="KW-0391">Immunity</keyword>
<comment type="subcellular location">
    <subcellularLocation>
        <location evidence="1">Cytoplasm</location>
    </subcellularLocation>
</comment>
<evidence type="ECO:0000256" key="3">
    <source>
        <dbReference type="ARBA" id="ARBA00022723"/>
    </source>
</evidence>
<comment type="caution">
    <text evidence="8">The sequence shown here is derived from an EMBL/GenBank/DDBJ whole genome shotgun (WGS) entry which is preliminary data.</text>
</comment>
<sequence length="1012" mass="114104">MHDKPLGSKASFFSQEARRLIEIEAGVLQNVIQCLAKEEGLRCLRELLEKDFEQMPAAGKKKLLEDQILPFLETVAHPKVLSSLVLEQTVGTIYNFLYGIDGRRAAHFLNYTCDALSASDHDEATASRLEASLLVFSRIVDLNSRALVQEPLKHLAKRFDDLFITLNNGHLTNFLHVARVYLERLLRRLEIGKGLLTASTKLPNQLRKSSELSFVIPREPPGGRHNNDHQDFSKIRIMPSFQEITSSRTEYLPVLDPAQWHVGGIDGLLDRNFRLLREDAVGQLRDAVHHEIRGSRAEAPRKNQARTLVYHAASFGALRLEKPSGFQFLVFCTVAETQQSKQTGTKDKQIPKSKQQELSSLWINAQSASTVLALVDNKPSEMQAILNNIQRDRPRFSILEFPGVLLPAFESTLRALQTMKGRNIFPFADLLLPTGKDGLGQKDVTPPIYSLKPGFAFNLRCLMNDNTDFYVGCSGAVNIERLEENFSLDKTQAVALVNSLQRRVGLIQGPPGTGKSYTGVALIRVLLANKRHGKTDLGPIVCVTYTNHALDQLLEVLLDRSVTSKIIRIGSQSKSDRLRSVNINHIASGEEKTKLEKETQWSLLKQLEECKKDFAALEMNKHITSARIVTHLRNQHGHYYNQLFGRDDDGFQMANTNDPGALLDRWARSDFKRDDNIFANGERRDKIFELPKKERQELLRRWKEEILDDMMQRAIQITSSHTKAKSDFDNTRDEGYDPKRWKAIITLRGRLNQYYNQVKPQEQPFQRVRDMVENAKRRRGLTTEFVIDDGVLLSKGVILATALSIRLDIALFSDFFSIKENSRSSCGPITTEVDLGRLRREFKDLIDSAVVSNRPLQQVEGYVFLAQLRAFERSNSTTPDIAECHHQEGKNAILKAREVLAEHPGQTRGMMDEIDGAEKMLRGSTCYAAVTNEERMVIIKAMDTEFRGTGHWYYCRNGHPFTIGECGGAMETASCPECGAAVGGHNHRTVEGVTPASDLETTLRGSFRAMGL</sequence>
<evidence type="ECO:0000256" key="1">
    <source>
        <dbReference type="ARBA" id="ARBA00004496"/>
    </source>
</evidence>
<dbReference type="Gene3D" id="3.40.50.300">
    <property type="entry name" value="P-loop containing nucleotide triphosphate hydrolases"/>
    <property type="match status" value="1"/>
</dbReference>
<evidence type="ECO:0000256" key="2">
    <source>
        <dbReference type="ARBA" id="ARBA00022490"/>
    </source>
</evidence>
<dbReference type="OrthoDB" id="2423195at2759"/>
<evidence type="ECO:0000313" key="8">
    <source>
        <dbReference type="EMBL" id="PLB46313.1"/>
    </source>
</evidence>
<accession>A0A2I2G0B7</accession>
<reference evidence="8 9" key="1">
    <citation type="submission" date="2016-12" db="EMBL/GenBank/DDBJ databases">
        <title>The genomes of Aspergillus section Nigri reveals drivers in fungal speciation.</title>
        <authorList>
            <consortium name="DOE Joint Genome Institute"/>
            <person name="Vesth T.C."/>
            <person name="Nybo J."/>
            <person name="Theobald S."/>
            <person name="Brandl J."/>
            <person name="Frisvad J.C."/>
            <person name="Nielsen K.F."/>
            <person name="Lyhne E.K."/>
            <person name="Kogle M.E."/>
            <person name="Kuo A."/>
            <person name="Riley R."/>
            <person name="Clum A."/>
            <person name="Nolan M."/>
            <person name="Lipzen A."/>
            <person name="Salamov A."/>
            <person name="Henrissat B."/>
            <person name="Wiebenga A."/>
            <person name="De Vries R.P."/>
            <person name="Grigoriev I.V."/>
            <person name="Mortensen U.H."/>
            <person name="Andersen M.R."/>
            <person name="Baker S.E."/>
        </authorList>
    </citation>
    <scope>NUCLEOTIDE SEQUENCE [LARGE SCALE GENOMIC DNA]</scope>
    <source>
        <strain evidence="8 9">IBT 23096</strain>
    </source>
</reference>
<dbReference type="PROSITE" id="PS51981">
    <property type="entry name" value="ZF_RZ"/>
    <property type="match status" value="1"/>
</dbReference>
<dbReference type="GeneID" id="36561350"/>
<dbReference type="PANTHER" id="PTHR10887:SF445">
    <property type="entry name" value="NFX1-TYPE ZINC FINGER-CONTAINING PROTEIN 1"/>
    <property type="match status" value="1"/>
</dbReference>
<keyword evidence="4" id="KW-0863">Zinc-finger</keyword>
<dbReference type="Pfam" id="PF20173">
    <property type="entry name" value="ZnF_RZ-type"/>
    <property type="match status" value="1"/>
</dbReference>
<keyword evidence="5" id="KW-0862">Zinc</keyword>
<evidence type="ECO:0000313" key="9">
    <source>
        <dbReference type="Proteomes" id="UP000234275"/>
    </source>
</evidence>
<dbReference type="Pfam" id="PF13086">
    <property type="entry name" value="AAA_11"/>
    <property type="match status" value="1"/>
</dbReference>
<keyword evidence="9" id="KW-1185">Reference proteome</keyword>
<protein>
    <recommendedName>
        <fullName evidence="7">RZ-type domain-containing protein</fullName>
    </recommendedName>
</protein>
<dbReference type="InterPro" id="IPR046439">
    <property type="entry name" value="ZF_RZ_dom"/>
</dbReference>
<dbReference type="GO" id="GO:0008270">
    <property type="term" value="F:zinc ion binding"/>
    <property type="evidence" value="ECO:0007669"/>
    <property type="project" value="UniProtKB-KW"/>
</dbReference>
<dbReference type="InterPro" id="IPR041677">
    <property type="entry name" value="DNA2/NAM7_AAA_11"/>
</dbReference>
<dbReference type="InterPro" id="IPR027417">
    <property type="entry name" value="P-loop_NTPase"/>
</dbReference>
<evidence type="ECO:0000256" key="4">
    <source>
        <dbReference type="ARBA" id="ARBA00022771"/>
    </source>
</evidence>
<proteinExistence type="predicted"/>
<evidence type="ECO:0000259" key="7">
    <source>
        <dbReference type="PROSITE" id="PS51981"/>
    </source>
</evidence>
<keyword evidence="2" id="KW-0963">Cytoplasm</keyword>
<gene>
    <name evidence="8" type="ORF">P170DRAFT_479223</name>
</gene>
<dbReference type="SUPFAM" id="SSF52540">
    <property type="entry name" value="P-loop containing nucleoside triphosphate hydrolases"/>
    <property type="match status" value="1"/>
</dbReference>
<dbReference type="EMBL" id="MSFO01000007">
    <property type="protein sequence ID" value="PLB46313.1"/>
    <property type="molecule type" value="Genomic_DNA"/>
</dbReference>
<dbReference type="GO" id="GO:0005737">
    <property type="term" value="C:cytoplasm"/>
    <property type="evidence" value="ECO:0007669"/>
    <property type="project" value="UniProtKB-SubCell"/>
</dbReference>
<keyword evidence="3" id="KW-0479">Metal-binding</keyword>